<evidence type="ECO:0000313" key="5">
    <source>
        <dbReference type="Proteomes" id="UP001215598"/>
    </source>
</evidence>
<dbReference type="EMBL" id="JARKIB010000018">
    <property type="protein sequence ID" value="KAJ7769311.1"/>
    <property type="molecule type" value="Genomic_DNA"/>
</dbReference>
<gene>
    <name evidence="4" type="ORF">B0H16DRAFT_1411264</name>
</gene>
<name>A0AAD7NP52_9AGAR</name>
<dbReference type="Proteomes" id="UP001215598">
    <property type="component" value="Unassembled WGS sequence"/>
</dbReference>
<dbReference type="InterPro" id="IPR051589">
    <property type="entry name" value="Sialate-O-sulfotransferase"/>
</dbReference>
<feature type="signal peptide" evidence="2">
    <location>
        <begin position="1"/>
        <end position="18"/>
    </location>
</feature>
<evidence type="ECO:0000259" key="3">
    <source>
        <dbReference type="PROSITE" id="PS51212"/>
    </source>
</evidence>
<keyword evidence="2" id="KW-0732">Signal</keyword>
<dbReference type="PANTHER" id="PTHR45964">
    <property type="entry name" value="WSCD FAMILY MEMBER CG9164"/>
    <property type="match status" value="1"/>
</dbReference>
<evidence type="ECO:0000313" key="4">
    <source>
        <dbReference type="EMBL" id="KAJ7769311.1"/>
    </source>
</evidence>
<protein>
    <submittedName>
        <fullName evidence="4">WSC domain-containing protein</fullName>
    </submittedName>
</protein>
<sequence length="293" mass="31157">MFSARLLPFALVLPSALAAHVHSKRALTQTAPAPWTLEGCYPDTIKDRVLCNDSYTDTKAMTLEACTWFCSSRQYPYAGLEYSQECYCGDALYATHGGPANASECGSACTGNSTEACGGNFRMQIYQNPNAYGASNPSPAAGDMGRWALQGCQTDKITMRTLPEPINNITGGMTPEKCVNACQNGGFKLAGCGHNLGNSTSAPTTDCNLRCAGNNTEICGGPNRLTVYKDMGAPATSSSPDNSTSVCLEQTTLHDFTTHVVLPDGSTQYIYVIFISDTVAILTVRDSLCNTDA</sequence>
<dbReference type="SMART" id="SM00321">
    <property type="entry name" value="WSC"/>
    <property type="match status" value="2"/>
</dbReference>
<dbReference type="PANTHER" id="PTHR45964:SF5">
    <property type="entry name" value="WSCD FAMILY MEMBER CG9164"/>
    <property type="match status" value="1"/>
</dbReference>
<proteinExistence type="predicted"/>
<accession>A0AAD7NP52</accession>
<evidence type="ECO:0000256" key="1">
    <source>
        <dbReference type="ARBA" id="ARBA00022737"/>
    </source>
</evidence>
<dbReference type="AlphaFoldDB" id="A0AAD7NP52"/>
<organism evidence="4 5">
    <name type="scientific">Mycena metata</name>
    <dbReference type="NCBI Taxonomy" id="1033252"/>
    <lineage>
        <taxon>Eukaryota</taxon>
        <taxon>Fungi</taxon>
        <taxon>Dikarya</taxon>
        <taxon>Basidiomycota</taxon>
        <taxon>Agaricomycotina</taxon>
        <taxon>Agaricomycetes</taxon>
        <taxon>Agaricomycetidae</taxon>
        <taxon>Agaricales</taxon>
        <taxon>Marasmiineae</taxon>
        <taxon>Mycenaceae</taxon>
        <taxon>Mycena</taxon>
    </lineage>
</organism>
<evidence type="ECO:0000256" key="2">
    <source>
        <dbReference type="SAM" id="SignalP"/>
    </source>
</evidence>
<feature type="domain" description="WSC" evidence="3">
    <location>
        <begin position="34"/>
        <end position="129"/>
    </location>
</feature>
<comment type="caution">
    <text evidence="4">The sequence shown here is derived from an EMBL/GenBank/DDBJ whole genome shotgun (WGS) entry which is preliminary data.</text>
</comment>
<feature type="domain" description="WSC" evidence="3">
    <location>
        <begin position="146"/>
        <end position="231"/>
    </location>
</feature>
<keyword evidence="5" id="KW-1185">Reference proteome</keyword>
<feature type="chain" id="PRO_5042284468" evidence="2">
    <location>
        <begin position="19"/>
        <end position="293"/>
    </location>
</feature>
<keyword evidence="1" id="KW-0677">Repeat</keyword>
<reference evidence="4" key="1">
    <citation type="submission" date="2023-03" db="EMBL/GenBank/DDBJ databases">
        <title>Massive genome expansion in bonnet fungi (Mycena s.s.) driven by repeated elements and novel gene families across ecological guilds.</title>
        <authorList>
            <consortium name="Lawrence Berkeley National Laboratory"/>
            <person name="Harder C.B."/>
            <person name="Miyauchi S."/>
            <person name="Viragh M."/>
            <person name="Kuo A."/>
            <person name="Thoen E."/>
            <person name="Andreopoulos B."/>
            <person name="Lu D."/>
            <person name="Skrede I."/>
            <person name="Drula E."/>
            <person name="Henrissat B."/>
            <person name="Morin E."/>
            <person name="Kohler A."/>
            <person name="Barry K."/>
            <person name="LaButti K."/>
            <person name="Morin E."/>
            <person name="Salamov A."/>
            <person name="Lipzen A."/>
            <person name="Mereny Z."/>
            <person name="Hegedus B."/>
            <person name="Baldrian P."/>
            <person name="Stursova M."/>
            <person name="Weitz H."/>
            <person name="Taylor A."/>
            <person name="Grigoriev I.V."/>
            <person name="Nagy L.G."/>
            <person name="Martin F."/>
            <person name="Kauserud H."/>
        </authorList>
    </citation>
    <scope>NUCLEOTIDE SEQUENCE</scope>
    <source>
        <strain evidence="4">CBHHK182m</strain>
    </source>
</reference>
<dbReference type="Pfam" id="PF01822">
    <property type="entry name" value="WSC"/>
    <property type="match status" value="2"/>
</dbReference>
<dbReference type="InterPro" id="IPR002889">
    <property type="entry name" value="WSC_carb-bd"/>
</dbReference>
<dbReference type="PROSITE" id="PS51212">
    <property type="entry name" value="WSC"/>
    <property type="match status" value="2"/>
</dbReference>